<dbReference type="AlphaFoldDB" id="A0AAN5C6U1"/>
<reference evidence="2" key="1">
    <citation type="submission" date="2022-10" db="EMBL/GenBank/DDBJ databases">
        <title>Genome assembly of Pristionchus species.</title>
        <authorList>
            <person name="Yoshida K."/>
            <person name="Sommer R.J."/>
        </authorList>
    </citation>
    <scope>NUCLEOTIDE SEQUENCE [LARGE SCALE GENOMIC DNA]</scope>
    <source>
        <strain evidence="2">RS5460</strain>
    </source>
</reference>
<keyword evidence="2" id="KW-1185">Reference proteome</keyword>
<protein>
    <submittedName>
        <fullName evidence="1">Uncharacterized protein</fullName>
    </submittedName>
</protein>
<gene>
    <name evidence="1" type="ORF">PMAYCL1PPCAC_01294</name>
</gene>
<accession>A0AAN5C6U1</accession>
<feature type="non-terminal residue" evidence="1">
    <location>
        <position position="1"/>
    </location>
</feature>
<evidence type="ECO:0000313" key="2">
    <source>
        <dbReference type="Proteomes" id="UP001328107"/>
    </source>
</evidence>
<sequence>QTKVRTVQIRFDKVTKTLTCANVDKDLKSLRKIEINGKFYDSLKCENYRYSHTWRSGAEKVVEGSEQISAPCVDLCAVAEGDGISKVKKGDTVEVTCDRELYLFYADNPVTRSKATYNPYDGWSGSSLIKADDFKTTMSFECREPPVDSCKFDNAAGEFNFEKDTRTLTCTEKYGKLLALSVNSIRYTS</sequence>
<name>A0AAN5C6U1_9BILA</name>
<proteinExistence type="predicted"/>
<feature type="non-terminal residue" evidence="1">
    <location>
        <position position="189"/>
    </location>
</feature>
<organism evidence="1 2">
    <name type="scientific">Pristionchus mayeri</name>
    <dbReference type="NCBI Taxonomy" id="1317129"/>
    <lineage>
        <taxon>Eukaryota</taxon>
        <taxon>Metazoa</taxon>
        <taxon>Ecdysozoa</taxon>
        <taxon>Nematoda</taxon>
        <taxon>Chromadorea</taxon>
        <taxon>Rhabditida</taxon>
        <taxon>Rhabditina</taxon>
        <taxon>Diplogasteromorpha</taxon>
        <taxon>Diplogasteroidea</taxon>
        <taxon>Neodiplogasteridae</taxon>
        <taxon>Pristionchus</taxon>
    </lineage>
</organism>
<dbReference type="EMBL" id="BTRK01000001">
    <property type="protein sequence ID" value="GMR31099.1"/>
    <property type="molecule type" value="Genomic_DNA"/>
</dbReference>
<evidence type="ECO:0000313" key="1">
    <source>
        <dbReference type="EMBL" id="GMR31099.1"/>
    </source>
</evidence>
<dbReference type="Proteomes" id="UP001328107">
    <property type="component" value="Unassembled WGS sequence"/>
</dbReference>
<comment type="caution">
    <text evidence="1">The sequence shown here is derived from an EMBL/GenBank/DDBJ whole genome shotgun (WGS) entry which is preliminary data.</text>
</comment>